<comment type="caution">
    <text evidence="2">The sequence shown here is derived from an EMBL/GenBank/DDBJ whole genome shotgun (WGS) entry which is preliminary data.</text>
</comment>
<dbReference type="EMBL" id="CAJDYZ010007886">
    <property type="protein sequence ID" value="CAD1474752.1"/>
    <property type="molecule type" value="Genomic_DNA"/>
</dbReference>
<gene>
    <name evidence="2" type="ORF">MHI_LOCUS487207</name>
</gene>
<dbReference type="PANTHER" id="PTHR46599:SF3">
    <property type="entry name" value="PIGGYBAC TRANSPOSABLE ELEMENT-DERIVED PROTEIN 4"/>
    <property type="match status" value="1"/>
</dbReference>
<evidence type="ECO:0000313" key="2">
    <source>
        <dbReference type="EMBL" id="CAD1474752.1"/>
    </source>
</evidence>
<organism evidence="2 3">
    <name type="scientific">Heterotrigona itama</name>
    <dbReference type="NCBI Taxonomy" id="395501"/>
    <lineage>
        <taxon>Eukaryota</taxon>
        <taxon>Metazoa</taxon>
        <taxon>Ecdysozoa</taxon>
        <taxon>Arthropoda</taxon>
        <taxon>Hexapoda</taxon>
        <taxon>Insecta</taxon>
        <taxon>Pterygota</taxon>
        <taxon>Neoptera</taxon>
        <taxon>Endopterygota</taxon>
        <taxon>Hymenoptera</taxon>
        <taxon>Apocrita</taxon>
        <taxon>Aculeata</taxon>
        <taxon>Apoidea</taxon>
        <taxon>Anthophila</taxon>
        <taxon>Apidae</taxon>
        <taxon>Heterotrigona</taxon>
    </lineage>
</organism>
<keyword evidence="3" id="KW-1185">Reference proteome</keyword>
<name>A0A6V7H9S0_9HYME</name>
<evidence type="ECO:0000259" key="1">
    <source>
        <dbReference type="Pfam" id="PF13842"/>
    </source>
</evidence>
<reference evidence="2" key="1">
    <citation type="submission" date="2020-07" db="EMBL/GenBank/DDBJ databases">
        <authorList>
            <person name="Nazaruddin N."/>
        </authorList>
    </citation>
    <scope>NUCLEOTIDE SEQUENCE</scope>
</reference>
<dbReference type="InterPro" id="IPR032718">
    <property type="entry name" value="PGBD4_Znf_C"/>
</dbReference>
<dbReference type="Proteomes" id="UP000752696">
    <property type="component" value="Unassembled WGS sequence"/>
</dbReference>
<accession>A0A6V7H9S0</accession>
<proteinExistence type="predicted"/>
<dbReference type="OrthoDB" id="7613954at2759"/>
<dbReference type="AlphaFoldDB" id="A0A6V7H9S0"/>
<protein>
    <recommendedName>
        <fullName evidence="1">PiggyBac transposable element-derived protein 4 C-terminal zinc-finger domain-containing protein</fullName>
    </recommendedName>
</protein>
<dbReference type="PANTHER" id="PTHR46599">
    <property type="entry name" value="PIGGYBAC TRANSPOSABLE ELEMENT-DERIVED PROTEIN 4"/>
    <property type="match status" value="1"/>
</dbReference>
<sequence length="153" mass="17890">MNGVDKADQYTGTYCFMQKSQKWWRKLFFWGLEISAINSYLLHKENQKKHNTKVTHLQFVHRLLEMFVTLIPTNSSTSGTGERLNSLLHIIWRDDTGRSKDCVVCSNRKIKGGRRESKYYCATCSAKSALHIGDCFKRYHTKHEYKTSHINIP</sequence>
<dbReference type="Pfam" id="PF13842">
    <property type="entry name" value="zf-Tnp_2"/>
    <property type="match status" value="1"/>
</dbReference>
<evidence type="ECO:0000313" key="3">
    <source>
        <dbReference type="Proteomes" id="UP000752696"/>
    </source>
</evidence>
<feature type="domain" description="PiggyBac transposable element-derived protein 4 C-terminal zinc-finger" evidence="1">
    <location>
        <begin position="86"/>
        <end position="140"/>
    </location>
</feature>